<evidence type="ECO:0000313" key="8">
    <source>
        <dbReference type="Proteomes" id="UP000571701"/>
    </source>
</evidence>
<keyword evidence="5" id="KW-0175">Coiled coil</keyword>
<name>A0A7W2FNA2_9VIBR</name>
<dbReference type="Gene3D" id="1.10.1660.10">
    <property type="match status" value="1"/>
</dbReference>
<proteinExistence type="predicted"/>
<feature type="domain" description="HTH merR-type" evidence="6">
    <location>
        <begin position="1"/>
        <end position="69"/>
    </location>
</feature>
<dbReference type="AlphaFoldDB" id="A0A7W2FNA2"/>
<keyword evidence="3" id="KW-0238">DNA-binding</keyword>
<evidence type="ECO:0000256" key="3">
    <source>
        <dbReference type="ARBA" id="ARBA00023125"/>
    </source>
</evidence>
<dbReference type="EMBL" id="JACFYF010000001">
    <property type="protein sequence ID" value="MBA5761112.1"/>
    <property type="molecule type" value="Genomic_DNA"/>
</dbReference>
<organism evidence="7 8">
    <name type="scientific">Vibrio marinisediminis</name>
    <dbReference type="NCBI Taxonomy" id="2758441"/>
    <lineage>
        <taxon>Bacteria</taxon>
        <taxon>Pseudomonadati</taxon>
        <taxon>Pseudomonadota</taxon>
        <taxon>Gammaproteobacteria</taxon>
        <taxon>Vibrionales</taxon>
        <taxon>Vibrionaceae</taxon>
        <taxon>Vibrio</taxon>
    </lineage>
</organism>
<evidence type="ECO:0000256" key="2">
    <source>
        <dbReference type="ARBA" id="ARBA00023015"/>
    </source>
</evidence>
<dbReference type="GO" id="GO:0003700">
    <property type="term" value="F:DNA-binding transcription factor activity"/>
    <property type="evidence" value="ECO:0007669"/>
    <property type="project" value="InterPro"/>
</dbReference>
<gene>
    <name evidence="7" type="ORF">H2O73_02060</name>
</gene>
<dbReference type="SUPFAM" id="SSF46955">
    <property type="entry name" value="Putative DNA-binding domain"/>
    <property type="match status" value="1"/>
</dbReference>
<keyword evidence="4" id="KW-0804">Transcription</keyword>
<dbReference type="PROSITE" id="PS50937">
    <property type="entry name" value="HTH_MERR_2"/>
    <property type="match status" value="1"/>
</dbReference>
<keyword evidence="1" id="KW-0678">Repressor</keyword>
<comment type="caution">
    <text evidence="7">The sequence shown here is derived from an EMBL/GenBank/DDBJ whole genome shotgun (WGS) entry which is preliminary data.</text>
</comment>
<keyword evidence="2" id="KW-0805">Transcription regulation</keyword>
<accession>A0A7W2FNA2</accession>
<dbReference type="SMART" id="SM00422">
    <property type="entry name" value="HTH_MERR"/>
    <property type="match status" value="1"/>
</dbReference>
<evidence type="ECO:0000256" key="1">
    <source>
        <dbReference type="ARBA" id="ARBA00022491"/>
    </source>
</evidence>
<evidence type="ECO:0000256" key="4">
    <source>
        <dbReference type="ARBA" id="ARBA00023163"/>
    </source>
</evidence>
<evidence type="ECO:0000313" key="7">
    <source>
        <dbReference type="EMBL" id="MBA5761112.1"/>
    </source>
</evidence>
<dbReference type="PANTHER" id="PTHR30204">
    <property type="entry name" value="REDOX-CYCLING DRUG-SENSING TRANSCRIPTIONAL ACTIVATOR SOXR"/>
    <property type="match status" value="1"/>
</dbReference>
<evidence type="ECO:0000256" key="5">
    <source>
        <dbReference type="SAM" id="Coils"/>
    </source>
</evidence>
<feature type="coiled-coil region" evidence="5">
    <location>
        <begin position="79"/>
        <end position="113"/>
    </location>
</feature>
<dbReference type="Pfam" id="PF13411">
    <property type="entry name" value="MerR_1"/>
    <property type="match status" value="1"/>
</dbReference>
<dbReference type="InterPro" id="IPR047057">
    <property type="entry name" value="MerR_fam"/>
</dbReference>
<dbReference type="Proteomes" id="UP000571701">
    <property type="component" value="Unassembled WGS sequence"/>
</dbReference>
<dbReference type="InterPro" id="IPR009061">
    <property type="entry name" value="DNA-bd_dom_put_sf"/>
</dbReference>
<dbReference type="InterPro" id="IPR000551">
    <property type="entry name" value="MerR-type_HTH_dom"/>
</dbReference>
<sequence>MEVYFKHASQLTGATQRAIRLYESIALLKVARSGKYRIYSNANINLIKIIKEAQALGIHLSDMVKMKSDQEDFDWNLVHDFLIGKYLLVEQQIKQLEEQKVRIENCRASINNKGANYGSLINFICIDSRFAISERAMNKKVKSLNIRRTITCDLSPPLLTT</sequence>
<dbReference type="PANTHER" id="PTHR30204:SF69">
    <property type="entry name" value="MERR-FAMILY TRANSCRIPTIONAL REGULATOR"/>
    <property type="match status" value="1"/>
</dbReference>
<dbReference type="GO" id="GO:0003677">
    <property type="term" value="F:DNA binding"/>
    <property type="evidence" value="ECO:0007669"/>
    <property type="project" value="UniProtKB-KW"/>
</dbReference>
<keyword evidence="8" id="KW-1185">Reference proteome</keyword>
<reference evidence="7 8" key="1">
    <citation type="submission" date="2020-07" db="EMBL/GenBank/DDBJ databases">
        <title>Vibrio marinisediminis sp. nov., isolated from marine sediment.</title>
        <authorList>
            <person name="Ji X."/>
        </authorList>
    </citation>
    <scope>NUCLEOTIDE SEQUENCE [LARGE SCALE GENOMIC DNA]</scope>
    <source>
        <strain evidence="7 8">404</strain>
    </source>
</reference>
<protein>
    <submittedName>
        <fullName evidence="7">MerR family transcriptional regulator</fullName>
    </submittedName>
</protein>
<evidence type="ECO:0000259" key="6">
    <source>
        <dbReference type="PROSITE" id="PS50937"/>
    </source>
</evidence>